<evidence type="ECO:0000313" key="2">
    <source>
        <dbReference type="Proteomes" id="UP000237230"/>
    </source>
</evidence>
<dbReference type="PROSITE" id="PS51257">
    <property type="entry name" value="PROKAR_LIPOPROTEIN"/>
    <property type="match status" value="1"/>
</dbReference>
<reference evidence="1 2" key="2">
    <citation type="submission" date="2018-03" db="EMBL/GenBank/DDBJ databases">
        <title>Draft genome of Pseudomonas putida strain KH-21-114.</title>
        <authorList>
            <person name="Yoshizawa S."/>
            <person name="Khan N.H."/>
            <person name="Nishimura M."/>
            <person name="Chiura H.X."/>
            <person name="Ogura Y."/>
            <person name="Hayashi T."/>
            <person name="Kogure K."/>
        </authorList>
    </citation>
    <scope>NUCLEOTIDE SEQUENCE [LARGE SCALE GENOMIC DNA]</scope>
    <source>
        <strain evidence="1 2">KH-21-114</strain>
    </source>
</reference>
<evidence type="ECO:0008006" key="3">
    <source>
        <dbReference type="Google" id="ProtNLM"/>
    </source>
</evidence>
<comment type="caution">
    <text evidence="1">The sequence shown here is derived from an EMBL/GenBank/DDBJ whole genome shotgun (WGS) entry which is preliminary data.</text>
</comment>
<protein>
    <recommendedName>
        <fullName evidence="3">Lipoprotein</fullName>
    </recommendedName>
</protein>
<organism evidence="1 2">
    <name type="scientific">Pseudomonas putida</name>
    <name type="common">Arthrobacter siderocapsulatus</name>
    <dbReference type="NCBI Taxonomy" id="303"/>
    <lineage>
        <taxon>Bacteria</taxon>
        <taxon>Pseudomonadati</taxon>
        <taxon>Pseudomonadota</taxon>
        <taxon>Gammaproteobacteria</taxon>
        <taxon>Pseudomonadales</taxon>
        <taxon>Pseudomonadaceae</taxon>
        <taxon>Pseudomonas</taxon>
    </lineage>
</organism>
<sequence>MRILIGAVGLMLLAGCTTPGDLLNGDPTIVAETSKTPKAYALCVLPEWQEHQAGVTMNETLTGYRLISSAESIGQTNELLEIKQIQRGSEVKLYQRMPGISIGRSKITSSVQNCL</sequence>
<dbReference type="EMBL" id="MINH01000016">
    <property type="protein sequence ID" value="POG11880.1"/>
    <property type="molecule type" value="Genomic_DNA"/>
</dbReference>
<evidence type="ECO:0000313" key="1">
    <source>
        <dbReference type="EMBL" id="POG11880.1"/>
    </source>
</evidence>
<dbReference type="RefSeq" id="WP_103445342.1">
    <property type="nucleotide sequence ID" value="NZ_MINH01000016.1"/>
</dbReference>
<dbReference type="AlphaFoldDB" id="A0A2S3X8D9"/>
<name>A0A2S3X8D9_PSEPU</name>
<gene>
    <name evidence="1" type="ORF">BGP84_00970</name>
</gene>
<dbReference type="OrthoDB" id="6595001at2"/>
<dbReference type="Proteomes" id="UP000237230">
    <property type="component" value="Unassembled WGS sequence"/>
</dbReference>
<accession>A0A2S3X8D9</accession>
<proteinExistence type="predicted"/>
<reference evidence="1 2" key="1">
    <citation type="submission" date="2016-08" db="EMBL/GenBank/DDBJ databases">
        <authorList>
            <person name="Seilhamer J.J."/>
        </authorList>
    </citation>
    <scope>NUCLEOTIDE SEQUENCE [LARGE SCALE GENOMIC DNA]</scope>
    <source>
        <strain evidence="1 2">KH-21-114</strain>
    </source>
</reference>